<sequence>MKLGADHPDTLTSMGNLASTYKNQGRWEEAEKLFLRIYVSSFAFSQKDMLESAYRVTGTTSDDWSITKEPVKDGYASGVEGMAKGIREDFAKMLYARIFFSD</sequence>
<name>A0A8K0WKR4_9HYPO</name>
<dbReference type="Proteomes" id="UP000813444">
    <property type="component" value="Unassembled WGS sequence"/>
</dbReference>
<keyword evidence="2" id="KW-1185">Reference proteome</keyword>
<accession>A0A8K0WKR4</accession>
<evidence type="ECO:0008006" key="3">
    <source>
        <dbReference type="Google" id="ProtNLM"/>
    </source>
</evidence>
<proteinExistence type="predicted"/>
<evidence type="ECO:0000313" key="1">
    <source>
        <dbReference type="EMBL" id="KAH7305040.1"/>
    </source>
</evidence>
<dbReference type="EMBL" id="JAGPNK010000020">
    <property type="protein sequence ID" value="KAH7305040.1"/>
    <property type="molecule type" value="Genomic_DNA"/>
</dbReference>
<reference evidence="1" key="1">
    <citation type="journal article" date="2021" name="Nat. Commun.">
        <title>Genetic determinants of endophytism in the Arabidopsis root mycobiome.</title>
        <authorList>
            <person name="Mesny F."/>
            <person name="Miyauchi S."/>
            <person name="Thiergart T."/>
            <person name="Pickel B."/>
            <person name="Atanasova L."/>
            <person name="Karlsson M."/>
            <person name="Huettel B."/>
            <person name="Barry K.W."/>
            <person name="Haridas S."/>
            <person name="Chen C."/>
            <person name="Bauer D."/>
            <person name="Andreopoulos W."/>
            <person name="Pangilinan J."/>
            <person name="LaButti K."/>
            <person name="Riley R."/>
            <person name="Lipzen A."/>
            <person name="Clum A."/>
            <person name="Drula E."/>
            <person name="Henrissat B."/>
            <person name="Kohler A."/>
            <person name="Grigoriev I.V."/>
            <person name="Martin F.M."/>
            <person name="Hacquard S."/>
        </authorList>
    </citation>
    <scope>NUCLEOTIDE SEQUENCE</scope>
    <source>
        <strain evidence="1">MPI-CAGE-CH-0235</strain>
    </source>
</reference>
<dbReference type="Gene3D" id="1.25.40.10">
    <property type="entry name" value="Tetratricopeptide repeat domain"/>
    <property type="match status" value="1"/>
</dbReference>
<dbReference type="InterPro" id="IPR011990">
    <property type="entry name" value="TPR-like_helical_dom_sf"/>
</dbReference>
<dbReference type="AlphaFoldDB" id="A0A8K0WKR4"/>
<protein>
    <recommendedName>
        <fullName evidence="3">Kinesin light chain</fullName>
    </recommendedName>
</protein>
<evidence type="ECO:0000313" key="2">
    <source>
        <dbReference type="Proteomes" id="UP000813444"/>
    </source>
</evidence>
<dbReference type="Pfam" id="PF13374">
    <property type="entry name" value="TPR_10"/>
    <property type="match status" value="1"/>
</dbReference>
<organism evidence="1 2">
    <name type="scientific">Stachybotrys elegans</name>
    <dbReference type="NCBI Taxonomy" id="80388"/>
    <lineage>
        <taxon>Eukaryota</taxon>
        <taxon>Fungi</taxon>
        <taxon>Dikarya</taxon>
        <taxon>Ascomycota</taxon>
        <taxon>Pezizomycotina</taxon>
        <taxon>Sordariomycetes</taxon>
        <taxon>Hypocreomycetidae</taxon>
        <taxon>Hypocreales</taxon>
        <taxon>Stachybotryaceae</taxon>
        <taxon>Stachybotrys</taxon>
    </lineage>
</organism>
<comment type="caution">
    <text evidence="1">The sequence shown here is derived from an EMBL/GenBank/DDBJ whole genome shotgun (WGS) entry which is preliminary data.</text>
</comment>
<gene>
    <name evidence="1" type="ORF">B0I35DRAFT_484219</name>
</gene>
<dbReference type="OrthoDB" id="5390606at2759"/>